<name>A0A5K7XA22_9BACT</name>
<feature type="compositionally biased region" description="Basic and acidic residues" evidence="1">
    <location>
        <begin position="12"/>
        <end position="32"/>
    </location>
</feature>
<protein>
    <submittedName>
        <fullName evidence="2">Uncharacterized protein</fullName>
    </submittedName>
</protein>
<reference evidence="3" key="1">
    <citation type="submission" date="2019-10" db="EMBL/GenBank/DDBJ databases">
        <title>Lacipirellula parvula gen. nov., sp. nov., representing a lineage of planctomycetes widespread in freshwater anoxic habitats, and description of the family Lacipirellulaceae.</title>
        <authorList>
            <person name="Dedysh S.N."/>
            <person name="Kulichevskaya I.S."/>
            <person name="Beletsky A.V."/>
            <person name="Rakitin A.L."/>
            <person name="Mardanov A.V."/>
            <person name="Ivanova A.A."/>
            <person name="Saltykova V.X."/>
            <person name="Rijpstra W.I.C."/>
            <person name="Sinninghe Damste J.S."/>
            <person name="Ravin N.V."/>
        </authorList>
    </citation>
    <scope>NUCLEOTIDE SEQUENCE [LARGE SCALE GENOMIC DNA]</scope>
    <source>
        <strain evidence="3">PX69</strain>
    </source>
</reference>
<dbReference type="Proteomes" id="UP000326837">
    <property type="component" value="Chromosome"/>
</dbReference>
<keyword evidence="3" id="KW-1185">Reference proteome</keyword>
<organism evidence="2 3">
    <name type="scientific">Lacipirellula parvula</name>
    <dbReference type="NCBI Taxonomy" id="2650471"/>
    <lineage>
        <taxon>Bacteria</taxon>
        <taxon>Pseudomonadati</taxon>
        <taxon>Planctomycetota</taxon>
        <taxon>Planctomycetia</taxon>
        <taxon>Pirellulales</taxon>
        <taxon>Lacipirellulaceae</taxon>
        <taxon>Lacipirellula</taxon>
    </lineage>
</organism>
<feature type="region of interest" description="Disordered" evidence="1">
    <location>
        <begin position="1"/>
        <end position="46"/>
    </location>
</feature>
<evidence type="ECO:0000256" key="1">
    <source>
        <dbReference type="SAM" id="MobiDB-lite"/>
    </source>
</evidence>
<dbReference type="EMBL" id="AP021861">
    <property type="protein sequence ID" value="BBO31273.1"/>
    <property type="molecule type" value="Genomic_DNA"/>
</dbReference>
<proteinExistence type="predicted"/>
<dbReference type="KEGG" id="lpav:PLANPX_0885"/>
<evidence type="ECO:0000313" key="2">
    <source>
        <dbReference type="EMBL" id="BBO31273.1"/>
    </source>
</evidence>
<dbReference type="AlphaFoldDB" id="A0A5K7XA22"/>
<dbReference type="RefSeq" id="WP_172991848.1">
    <property type="nucleotide sequence ID" value="NZ_AP021861.1"/>
</dbReference>
<evidence type="ECO:0000313" key="3">
    <source>
        <dbReference type="Proteomes" id="UP000326837"/>
    </source>
</evidence>
<sequence length="46" mass="5094">MLTSAGRAHAHAPADKRREYGEKAEGRQRKLAADASSLQQRSDSRQ</sequence>
<feature type="compositionally biased region" description="Polar residues" evidence="1">
    <location>
        <begin position="36"/>
        <end position="46"/>
    </location>
</feature>
<accession>A0A5K7XA22</accession>
<gene>
    <name evidence="2" type="ORF">PLANPX_0885</name>
</gene>